<dbReference type="InterPro" id="IPR001387">
    <property type="entry name" value="Cro/C1-type_HTH"/>
</dbReference>
<protein>
    <submittedName>
        <fullName evidence="4">Cytoskeletal protein RodZ</fullName>
    </submittedName>
</protein>
<dbReference type="Gene3D" id="1.10.260.40">
    <property type="entry name" value="lambda repressor-like DNA-binding domains"/>
    <property type="match status" value="1"/>
</dbReference>
<dbReference type="InterPro" id="IPR050400">
    <property type="entry name" value="Bact_Cytoskel_RodZ"/>
</dbReference>
<gene>
    <name evidence="4" type="ORF">BJ095_12047</name>
</gene>
<evidence type="ECO:0000256" key="1">
    <source>
        <dbReference type="SAM" id="MobiDB-lite"/>
    </source>
</evidence>
<evidence type="ECO:0000313" key="4">
    <source>
        <dbReference type="EMBL" id="PYF04771.1"/>
    </source>
</evidence>
<dbReference type="InterPro" id="IPR010982">
    <property type="entry name" value="Lambda_DNA-bd_dom_sf"/>
</dbReference>
<comment type="caution">
    <text evidence="4">The sequence shown here is derived from an EMBL/GenBank/DDBJ whole genome shotgun (WGS) entry which is preliminary data.</text>
</comment>
<dbReference type="AlphaFoldDB" id="A0A318TIS5"/>
<dbReference type="Pfam" id="PF13413">
    <property type="entry name" value="HTH_25"/>
    <property type="match status" value="1"/>
</dbReference>
<name>A0A318TIS5_9BACL</name>
<dbReference type="PANTHER" id="PTHR34475">
    <property type="match status" value="1"/>
</dbReference>
<dbReference type="PANTHER" id="PTHR34475:SF1">
    <property type="entry name" value="CYTOSKELETON PROTEIN RODZ"/>
    <property type="match status" value="1"/>
</dbReference>
<keyword evidence="2" id="KW-0812">Transmembrane</keyword>
<keyword evidence="2" id="KW-1133">Transmembrane helix</keyword>
<dbReference type="InterPro" id="IPR025194">
    <property type="entry name" value="RodZ-like_C"/>
</dbReference>
<dbReference type="SUPFAM" id="SSF47413">
    <property type="entry name" value="lambda repressor-like DNA-binding domains"/>
    <property type="match status" value="1"/>
</dbReference>
<dbReference type="OrthoDB" id="9797543at2"/>
<feature type="transmembrane region" description="Helical" evidence="2">
    <location>
        <begin position="112"/>
        <end position="129"/>
    </location>
</feature>
<feature type="domain" description="HTH cro/C1-type" evidence="3">
    <location>
        <begin position="8"/>
        <end position="43"/>
    </location>
</feature>
<evidence type="ECO:0000259" key="3">
    <source>
        <dbReference type="PROSITE" id="PS50943"/>
    </source>
</evidence>
<dbReference type="Proteomes" id="UP000247416">
    <property type="component" value="Unassembled WGS sequence"/>
</dbReference>
<reference evidence="4 5" key="1">
    <citation type="submission" date="2018-06" db="EMBL/GenBank/DDBJ databases">
        <title>Genomic Encyclopedia of Archaeal and Bacterial Type Strains, Phase II (KMG-II): from individual species to whole genera.</title>
        <authorList>
            <person name="Goeker M."/>
        </authorList>
    </citation>
    <scope>NUCLEOTIDE SEQUENCE [LARGE SCALE GENOMIC DNA]</scope>
    <source>
        <strain evidence="4 5">KACC 16626</strain>
    </source>
</reference>
<dbReference type="Pfam" id="PF13464">
    <property type="entry name" value="RodZ_C"/>
    <property type="match status" value="1"/>
</dbReference>
<evidence type="ECO:0000313" key="5">
    <source>
        <dbReference type="Proteomes" id="UP000247416"/>
    </source>
</evidence>
<dbReference type="PROSITE" id="PS50943">
    <property type="entry name" value="HTH_CROC1"/>
    <property type="match status" value="1"/>
</dbReference>
<dbReference type="SMART" id="SM00530">
    <property type="entry name" value="HTH_XRE"/>
    <property type="match status" value="1"/>
</dbReference>
<keyword evidence="2" id="KW-0472">Membrane</keyword>
<dbReference type="CDD" id="cd00093">
    <property type="entry name" value="HTH_XRE"/>
    <property type="match status" value="1"/>
</dbReference>
<feature type="region of interest" description="Disordered" evidence="1">
    <location>
        <begin position="139"/>
        <end position="209"/>
    </location>
</feature>
<organism evidence="4 5">
    <name type="scientific">Ureibacillus chungkukjangi</name>
    <dbReference type="NCBI Taxonomy" id="1202712"/>
    <lineage>
        <taxon>Bacteria</taxon>
        <taxon>Bacillati</taxon>
        <taxon>Bacillota</taxon>
        <taxon>Bacilli</taxon>
        <taxon>Bacillales</taxon>
        <taxon>Caryophanaceae</taxon>
        <taxon>Ureibacillus</taxon>
    </lineage>
</organism>
<proteinExistence type="predicted"/>
<dbReference type="GO" id="GO:0003677">
    <property type="term" value="F:DNA binding"/>
    <property type="evidence" value="ECO:0007669"/>
    <property type="project" value="InterPro"/>
</dbReference>
<keyword evidence="5" id="KW-1185">Reference proteome</keyword>
<sequence length="293" mass="33048">MTELGTRLKEARLSKGYSLDDLQEITKIQKRYLVAIEEGNYSIMPGTFYVRAFIKQYAEAVGLDAEEVLSEFKKEIPDQQKEEVAQSISQSPTRRKLNTRSTNRLLETMPKIIVGLFIIVSLVAFWFLYQKKMSSDQPEELQEDAQVEYEQQTPPPTEEPAVDEEEDAAEDTETEETTEEPEEEPAPTQVISPGTAQGETTSYELSGTETMNIRIEVTGDTWVGIRNEQGAEQVEDRVYTAGELVNFDATANAYARIRLGNANNAKVFINDEQLQYAQTITTQNIIITLQPGE</sequence>
<dbReference type="EMBL" id="QJTJ01000020">
    <property type="protein sequence ID" value="PYF04771.1"/>
    <property type="molecule type" value="Genomic_DNA"/>
</dbReference>
<feature type="compositionally biased region" description="Acidic residues" evidence="1">
    <location>
        <begin position="160"/>
        <end position="185"/>
    </location>
</feature>
<feature type="compositionally biased region" description="Polar residues" evidence="1">
    <location>
        <begin position="189"/>
        <end position="209"/>
    </location>
</feature>
<accession>A0A318TIS5</accession>
<evidence type="ECO:0000256" key="2">
    <source>
        <dbReference type="SAM" id="Phobius"/>
    </source>
</evidence>